<dbReference type="Pfam" id="PF07769">
    <property type="entry name" value="PsiF_repeat"/>
    <property type="match status" value="2"/>
</dbReference>
<keyword evidence="1" id="KW-0732">Signal</keyword>
<dbReference type="eggNOG" id="ENOG5032ZDU">
    <property type="taxonomic scope" value="Bacteria"/>
</dbReference>
<reference evidence="2 3" key="1">
    <citation type="submission" date="2009-01" db="EMBL/GenBank/DDBJ databases">
        <title>Complete sequence of chromosome of Methylobacterium nodulans ORS 2060.</title>
        <authorList>
            <consortium name="US DOE Joint Genome Institute"/>
            <person name="Lucas S."/>
            <person name="Copeland A."/>
            <person name="Lapidus A."/>
            <person name="Glavina del Rio T."/>
            <person name="Dalin E."/>
            <person name="Tice H."/>
            <person name="Bruce D."/>
            <person name="Goodwin L."/>
            <person name="Pitluck S."/>
            <person name="Sims D."/>
            <person name="Brettin T."/>
            <person name="Detter J.C."/>
            <person name="Han C."/>
            <person name="Larimer F."/>
            <person name="Land M."/>
            <person name="Hauser L."/>
            <person name="Kyrpides N."/>
            <person name="Ivanova N."/>
            <person name="Marx C.J."/>
            <person name="Richardson P."/>
        </authorList>
    </citation>
    <scope>NUCLEOTIDE SEQUENCE [LARGE SCALE GENOMIC DNA]</scope>
    <source>
        <strain evidence="3">LMG 21967 / CNCM I-2342 / ORS 2060</strain>
    </source>
</reference>
<dbReference type="OrthoDB" id="8001925at2"/>
<dbReference type="STRING" id="460265.Mnod_1571"/>
<dbReference type="Proteomes" id="UP000008207">
    <property type="component" value="Chromosome"/>
</dbReference>
<dbReference type="KEGG" id="mno:Mnod_1571"/>
<sequence length="107" mass="11129">MRSLGFALPLIVLLSAPGLAQAPAPSAAQTARRERMKSCNADAGAQKLTGDARKSFMADCLAGKSATGPAKALTPQQEKMKTCNAEATSKSLKGKDRQAFMSTCLKG</sequence>
<dbReference type="EMBL" id="CP001349">
    <property type="protein sequence ID" value="ACL56563.1"/>
    <property type="molecule type" value="Genomic_DNA"/>
</dbReference>
<feature type="signal peptide" evidence="1">
    <location>
        <begin position="1"/>
        <end position="22"/>
    </location>
</feature>
<feature type="chain" id="PRO_5002874714" evidence="1">
    <location>
        <begin position="23"/>
        <end position="107"/>
    </location>
</feature>
<evidence type="ECO:0000313" key="2">
    <source>
        <dbReference type="EMBL" id="ACL56563.1"/>
    </source>
</evidence>
<protein>
    <submittedName>
        <fullName evidence="2">PsiF repeat protein</fullName>
    </submittedName>
</protein>
<organism evidence="2 3">
    <name type="scientific">Methylobacterium nodulans (strain LMG 21967 / CNCM I-2342 / ORS 2060)</name>
    <dbReference type="NCBI Taxonomy" id="460265"/>
    <lineage>
        <taxon>Bacteria</taxon>
        <taxon>Pseudomonadati</taxon>
        <taxon>Pseudomonadota</taxon>
        <taxon>Alphaproteobacteria</taxon>
        <taxon>Hyphomicrobiales</taxon>
        <taxon>Methylobacteriaceae</taxon>
        <taxon>Methylobacterium</taxon>
    </lineage>
</organism>
<proteinExistence type="predicted"/>
<dbReference type="AlphaFoldDB" id="B8IPR3"/>
<evidence type="ECO:0000256" key="1">
    <source>
        <dbReference type="SAM" id="SignalP"/>
    </source>
</evidence>
<dbReference type="InterPro" id="IPR011690">
    <property type="entry name" value="P_starv_induced_PsiF"/>
</dbReference>
<dbReference type="HOGENOM" id="CLU_129289_0_1_5"/>
<keyword evidence="3" id="KW-1185">Reference proteome</keyword>
<gene>
    <name evidence="2" type="ordered locus">Mnod_1571</name>
</gene>
<name>B8IPR3_METNO</name>
<evidence type="ECO:0000313" key="3">
    <source>
        <dbReference type="Proteomes" id="UP000008207"/>
    </source>
</evidence>
<accession>B8IPR3</accession>